<comment type="caution">
    <text evidence="1">The sequence shown here is derived from an EMBL/GenBank/DDBJ whole genome shotgun (WGS) entry which is preliminary data.</text>
</comment>
<evidence type="ECO:0000313" key="1">
    <source>
        <dbReference type="EMBL" id="EMS78004.1"/>
    </source>
</evidence>
<dbReference type="OrthoDB" id="5422429at2"/>
<dbReference type="AlphaFoldDB" id="S0FXV9"/>
<reference evidence="1 2" key="1">
    <citation type="journal article" date="2013" name="Genome Announc.">
        <title>Draft Genome Sequence of Desulfotignum phosphitoxidans DSM 13687 Strain FiPS-3.</title>
        <authorList>
            <person name="Poehlein A."/>
            <person name="Daniel R."/>
            <person name="Simeonova D.D."/>
        </authorList>
    </citation>
    <scope>NUCLEOTIDE SEQUENCE [LARGE SCALE GENOMIC DNA]</scope>
    <source>
        <strain evidence="1 2">DSM 13687</strain>
    </source>
</reference>
<protein>
    <submittedName>
        <fullName evidence="1">Uncharacterized protein</fullName>
    </submittedName>
</protein>
<proteinExistence type="predicted"/>
<evidence type="ECO:0000313" key="2">
    <source>
        <dbReference type="Proteomes" id="UP000014216"/>
    </source>
</evidence>
<keyword evidence="2" id="KW-1185">Reference proteome</keyword>
<dbReference type="Proteomes" id="UP000014216">
    <property type="component" value="Unassembled WGS sequence"/>
</dbReference>
<sequence>MDRIYTCPSCGKCYTRRHTPESYIGSNCFDCSFWLEKTDYPDYMKNHQVIIDGQHYLFHETDSFIKGFGGRRFKIQFFDGRNIETNNLWFQGEIPDQFRSMLPDNAVFLPVEEKSAAGGAHV</sequence>
<accession>S0FXV9</accession>
<gene>
    <name evidence="1" type="ORF">Dpo_11c01460</name>
</gene>
<dbReference type="EMBL" id="APJX01000011">
    <property type="protein sequence ID" value="EMS78004.1"/>
    <property type="molecule type" value="Genomic_DNA"/>
</dbReference>
<name>S0FXV9_9BACT</name>
<organism evidence="1 2">
    <name type="scientific">Desulfotignum phosphitoxidans DSM 13687</name>
    <dbReference type="NCBI Taxonomy" id="1286635"/>
    <lineage>
        <taxon>Bacteria</taxon>
        <taxon>Pseudomonadati</taxon>
        <taxon>Thermodesulfobacteriota</taxon>
        <taxon>Desulfobacteria</taxon>
        <taxon>Desulfobacterales</taxon>
        <taxon>Desulfobacteraceae</taxon>
        <taxon>Desulfotignum</taxon>
    </lineage>
</organism>